<evidence type="ECO:0000259" key="2">
    <source>
        <dbReference type="Pfam" id="PF25973"/>
    </source>
</evidence>
<sequence>MVLSLSFLSAEEVYATFHVEAEKSADLAFSASGIVNAVKVDVGSVVKKGQTLVRLENSDTRSMLNIAKANLKTAQVSANYAQKEYKRQSQVKHLLDASAFDKFAQNRDVNYATVSQLKANVKYQEILLKKTSLYAPFNGIIYEKLVEVGDVVSGQMIRTILKIQSAHDVKLIVSFDEKYWDKVKKGATFKYKLTGSDKNYEGKISKVYPSIDSQTHKLKAEVKAKNIKVGLFGTGTIVTE</sequence>
<dbReference type="PANTHER" id="PTHR30469:SF38">
    <property type="entry name" value="HLYD FAMILY SECRETION PROTEIN"/>
    <property type="match status" value="1"/>
</dbReference>
<dbReference type="GO" id="GO:1990281">
    <property type="term" value="C:efflux pump complex"/>
    <property type="evidence" value="ECO:0007669"/>
    <property type="project" value="TreeGrafter"/>
</dbReference>
<dbReference type="InterPro" id="IPR006143">
    <property type="entry name" value="RND_pump_MFP"/>
</dbReference>
<evidence type="ECO:0000256" key="1">
    <source>
        <dbReference type="ARBA" id="ARBA00009477"/>
    </source>
</evidence>
<dbReference type="PANTHER" id="PTHR30469">
    <property type="entry name" value="MULTIDRUG RESISTANCE PROTEIN MDTA"/>
    <property type="match status" value="1"/>
</dbReference>
<dbReference type="EMBL" id="CACVAP010000022">
    <property type="protein sequence ID" value="CAA6799594.1"/>
    <property type="molecule type" value="Genomic_DNA"/>
</dbReference>
<name>A0A6S6S5M9_9BACT</name>
<dbReference type="Pfam" id="PF25973">
    <property type="entry name" value="BSH_CzcB"/>
    <property type="match status" value="1"/>
</dbReference>
<accession>A0A6S6S5M9</accession>
<organism evidence="3">
    <name type="scientific">uncultured Sulfurovum sp</name>
    <dbReference type="NCBI Taxonomy" id="269237"/>
    <lineage>
        <taxon>Bacteria</taxon>
        <taxon>Pseudomonadati</taxon>
        <taxon>Campylobacterota</taxon>
        <taxon>Epsilonproteobacteria</taxon>
        <taxon>Campylobacterales</taxon>
        <taxon>Sulfurovaceae</taxon>
        <taxon>Sulfurovum</taxon>
        <taxon>environmental samples</taxon>
    </lineage>
</organism>
<comment type="similarity">
    <text evidence="1">Belongs to the membrane fusion protein (MFP) (TC 8.A.1) family.</text>
</comment>
<dbReference type="GO" id="GO:0015562">
    <property type="term" value="F:efflux transmembrane transporter activity"/>
    <property type="evidence" value="ECO:0007669"/>
    <property type="project" value="TreeGrafter"/>
</dbReference>
<feature type="domain" description="CzcB-like barrel-sandwich hybrid" evidence="2">
    <location>
        <begin position="27"/>
        <end position="154"/>
    </location>
</feature>
<dbReference type="Gene3D" id="2.40.50.100">
    <property type="match status" value="1"/>
</dbReference>
<dbReference type="SUPFAM" id="SSF111369">
    <property type="entry name" value="HlyD-like secretion proteins"/>
    <property type="match status" value="1"/>
</dbReference>
<reference evidence="3" key="1">
    <citation type="submission" date="2020-01" db="EMBL/GenBank/DDBJ databases">
        <authorList>
            <person name="Meier V. D."/>
            <person name="Meier V D."/>
        </authorList>
    </citation>
    <scope>NUCLEOTIDE SEQUENCE</scope>
    <source>
        <strain evidence="3">HLG_WM_MAG_06</strain>
    </source>
</reference>
<proteinExistence type="inferred from homology"/>
<dbReference type="NCBIfam" id="TIGR01730">
    <property type="entry name" value="RND_mfp"/>
    <property type="match status" value="1"/>
</dbReference>
<dbReference type="Gene3D" id="1.10.287.470">
    <property type="entry name" value="Helix hairpin bin"/>
    <property type="match status" value="1"/>
</dbReference>
<dbReference type="Gene3D" id="2.40.30.170">
    <property type="match status" value="1"/>
</dbReference>
<evidence type="ECO:0000313" key="3">
    <source>
        <dbReference type="EMBL" id="CAA6799594.1"/>
    </source>
</evidence>
<dbReference type="AlphaFoldDB" id="A0A6S6S5M9"/>
<protein>
    <submittedName>
        <fullName evidence="3">Efflux transporter periplasmic adaptor subunit</fullName>
    </submittedName>
</protein>
<dbReference type="InterPro" id="IPR058647">
    <property type="entry name" value="BSH_CzcB-like"/>
</dbReference>
<gene>
    <name evidence="3" type="ORF">HELGO_WM11684</name>
</gene>